<dbReference type="CDD" id="cd06581">
    <property type="entry name" value="TM_PBP1_LivM_like"/>
    <property type="match status" value="1"/>
</dbReference>
<reference evidence="7 8" key="1">
    <citation type="submission" date="2021-02" db="EMBL/GenBank/DDBJ databases">
        <authorList>
            <person name="Vanwijnsberghe S."/>
        </authorList>
    </citation>
    <scope>NUCLEOTIDE SEQUENCE [LARGE SCALE GENOMIC DNA]</scope>
    <source>
        <strain evidence="7 8">R-69776</strain>
    </source>
</reference>
<evidence type="ECO:0000256" key="3">
    <source>
        <dbReference type="ARBA" id="ARBA00022692"/>
    </source>
</evidence>
<comment type="subcellular location">
    <subcellularLocation>
        <location evidence="1">Cell membrane</location>
        <topology evidence="1">Multi-pass membrane protein</topology>
    </subcellularLocation>
</comment>
<feature type="transmembrane region" description="Helical" evidence="6">
    <location>
        <begin position="6"/>
        <end position="27"/>
    </location>
</feature>
<evidence type="ECO:0000256" key="5">
    <source>
        <dbReference type="ARBA" id="ARBA00023136"/>
    </source>
</evidence>
<dbReference type="PANTHER" id="PTHR30482:SF10">
    <property type="entry name" value="HIGH-AFFINITY BRANCHED-CHAIN AMINO ACID TRANSPORT PROTEIN BRAE"/>
    <property type="match status" value="1"/>
</dbReference>
<feature type="transmembrane region" description="Helical" evidence="6">
    <location>
        <begin position="58"/>
        <end position="78"/>
    </location>
</feature>
<keyword evidence="3 6" id="KW-0812">Transmembrane</keyword>
<sequence length="314" mass="32603">MIHYLSFVGSVGAIYALLAIALVFIWGQAGIVNLGLAGFFAVGAYTAALLSVKMGLPFIVGVAAGAVTSAMTGVALTWITRRMDADYLAIVALGFAEALRLVLQNEAWLTGGTDGISGVPMPLRISSGSLAAEVYCGLVFAFLFLCGLLVRRLIRSPFGRALRATRDDAAVASMAGKNALAFRLKAFAVGAAVMGIAGALYAHLTSYIVPDIFSPTVTVYIFLAAAIGGHTRVRGALVGGAVITVLLEGSRYIASHTTVLTPAQTAAAREVLIGASLIAILNLRGAGLFSPRNERAPADSVGVENERVELKTCE</sequence>
<dbReference type="InterPro" id="IPR043428">
    <property type="entry name" value="LivM-like"/>
</dbReference>
<evidence type="ECO:0000256" key="6">
    <source>
        <dbReference type="SAM" id="Phobius"/>
    </source>
</evidence>
<feature type="transmembrane region" description="Helical" evidence="6">
    <location>
        <begin position="184"/>
        <end position="202"/>
    </location>
</feature>
<dbReference type="InterPro" id="IPR001851">
    <property type="entry name" value="ABC_transp_permease"/>
</dbReference>
<evidence type="ECO:0000256" key="1">
    <source>
        <dbReference type="ARBA" id="ARBA00004651"/>
    </source>
</evidence>
<dbReference type="EMBL" id="CAJNBH010000029">
    <property type="protein sequence ID" value="CAE6840207.1"/>
    <property type="molecule type" value="Genomic_DNA"/>
</dbReference>
<keyword evidence="8" id="KW-1185">Reference proteome</keyword>
<organism evidence="7 8">
    <name type="scientific">Paraburkholderia nemoris</name>
    <dbReference type="NCBI Taxonomy" id="2793076"/>
    <lineage>
        <taxon>Bacteria</taxon>
        <taxon>Pseudomonadati</taxon>
        <taxon>Pseudomonadota</taxon>
        <taxon>Betaproteobacteria</taxon>
        <taxon>Burkholderiales</taxon>
        <taxon>Burkholderiaceae</taxon>
        <taxon>Paraburkholderia</taxon>
    </lineage>
</organism>
<feature type="transmembrane region" description="Helical" evidence="6">
    <location>
        <begin position="208"/>
        <end position="228"/>
    </location>
</feature>
<feature type="transmembrane region" description="Helical" evidence="6">
    <location>
        <begin position="130"/>
        <end position="150"/>
    </location>
</feature>
<dbReference type="PANTHER" id="PTHR30482">
    <property type="entry name" value="HIGH-AFFINITY BRANCHED-CHAIN AMINO ACID TRANSPORT SYSTEM PERMEASE"/>
    <property type="match status" value="1"/>
</dbReference>
<keyword evidence="2" id="KW-1003">Cell membrane</keyword>
<dbReference type="Proteomes" id="UP000673821">
    <property type="component" value="Unassembled WGS sequence"/>
</dbReference>
<proteinExistence type="predicted"/>
<keyword evidence="5 6" id="KW-0472">Membrane</keyword>
<dbReference type="RefSeq" id="WP_200660777.1">
    <property type="nucleotide sequence ID" value="NZ_CAJNBH010000029.1"/>
</dbReference>
<protein>
    <recommendedName>
        <fullName evidence="9">Branched-chain amino acid ABC transporter permease</fullName>
    </recommendedName>
</protein>
<feature type="transmembrane region" description="Helical" evidence="6">
    <location>
        <begin position="34"/>
        <end position="52"/>
    </location>
</feature>
<keyword evidence="4 6" id="KW-1133">Transmembrane helix</keyword>
<accession>A0ABM8SXI0</accession>
<evidence type="ECO:0000256" key="2">
    <source>
        <dbReference type="ARBA" id="ARBA00022475"/>
    </source>
</evidence>
<name>A0ABM8SXI0_9BURK</name>
<comment type="caution">
    <text evidence="7">The sequence shown here is derived from an EMBL/GenBank/DDBJ whole genome shotgun (WGS) entry which is preliminary data.</text>
</comment>
<gene>
    <name evidence="7" type="ORF">R69776_07008</name>
</gene>
<evidence type="ECO:0000313" key="8">
    <source>
        <dbReference type="Proteomes" id="UP000673821"/>
    </source>
</evidence>
<evidence type="ECO:0000313" key="7">
    <source>
        <dbReference type="EMBL" id="CAE6840207.1"/>
    </source>
</evidence>
<dbReference type="Pfam" id="PF02653">
    <property type="entry name" value="BPD_transp_2"/>
    <property type="match status" value="1"/>
</dbReference>
<evidence type="ECO:0000256" key="4">
    <source>
        <dbReference type="ARBA" id="ARBA00022989"/>
    </source>
</evidence>
<evidence type="ECO:0008006" key="9">
    <source>
        <dbReference type="Google" id="ProtNLM"/>
    </source>
</evidence>